<comment type="caution">
    <text evidence="3">The sequence shown here is derived from an EMBL/GenBank/DDBJ whole genome shotgun (WGS) entry which is preliminary data.</text>
</comment>
<dbReference type="Pfam" id="PF21939">
    <property type="entry name" value="Gp10_C"/>
    <property type="match status" value="1"/>
</dbReference>
<evidence type="ECO:0000256" key="1">
    <source>
        <dbReference type="SAM" id="MobiDB-lite"/>
    </source>
</evidence>
<reference evidence="3 4" key="1">
    <citation type="journal article" date="2021" name="Genome Biol. Evol.">
        <title>The evolution of interdependence in a four-way mealybug symbiosis.</title>
        <authorList>
            <person name="Garber A.I."/>
            <person name="Kupper M."/>
            <person name="Laetsch D.R."/>
            <person name="Weldon S.R."/>
            <person name="Ladinsky M.S."/>
            <person name="Bjorkman P.J."/>
            <person name="McCutcheon J.P."/>
        </authorList>
    </citation>
    <scope>NUCLEOTIDE SEQUENCE [LARGE SCALE GENOMIC DNA]</scope>
    <source>
        <strain evidence="3">SOD</strain>
    </source>
</reference>
<dbReference type="Proteomes" id="UP000811282">
    <property type="component" value="Unassembled WGS sequence"/>
</dbReference>
<dbReference type="InterPro" id="IPR051934">
    <property type="entry name" value="Phage_Tail_Fiber_Structural"/>
</dbReference>
<evidence type="ECO:0000313" key="4">
    <source>
        <dbReference type="Proteomes" id="UP000811282"/>
    </source>
</evidence>
<dbReference type="InterPro" id="IPR053827">
    <property type="entry name" value="Gp10_C"/>
</dbReference>
<evidence type="ECO:0000259" key="2">
    <source>
        <dbReference type="Pfam" id="PF21939"/>
    </source>
</evidence>
<feature type="region of interest" description="Disordered" evidence="1">
    <location>
        <begin position="1"/>
        <end position="21"/>
    </location>
</feature>
<name>A0ABS5Y8L2_9GAMM</name>
<sequence>MKEIISPVETADGLFHDGDPSTGAEGTVVHAKWLNAMQGAMIDTQTEHKNILAEVGMKPDGSQSAQLLAAIKAIAAASLSHAVSGVYPVGVVIWFAENKDPNTLFPGTKWDYIGENRTIRLAKKDGSDVKNTGGSDTVKLAIENLPPHAHIFSANTSTFDHGSKETSWFDYGNKGTDVQGEHTHTIEGKNAEGRDTQLSFMSATNAMTASKSTSGAGAHSHTVSIGGHKHAVGIGAHSHSISGKTANAGSGVAMTVTNAYINLMAWYRSA</sequence>
<dbReference type="EMBL" id="JAFJYC010000001">
    <property type="protein sequence ID" value="MBT9431345.1"/>
    <property type="molecule type" value="Genomic_DNA"/>
</dbReference>
<feature type="domain" description="Baseplate structural protein Gp10 C-terminal" evidence="2">
    <location>
        <begin position="86"/>
        <end position="268"/>
    </location>
</feature>
<dbReference type="PANTHER" id="PTHR35191:SF1">
    <property type="entry name" value="PROPHAGE SIDE TAIL FIBER PROTEIN HOMOLOG STFQ-RELATED"/>
    <property type="match status" value="1"/>
</dbReference>
<accession>A0ABS5Y8L2</accession>
<dbReference type="RefSeq" id="WP_215668484.1">
    <property type="nucleotide sequence ID" value="NZ_JAFJYC010000001.1"/>
</dbReference>
<organism evidence="3 4">
    <name type="scientific">Candidatus Sodalis endolongispinus</name>
    <dbReference type="NCBI Taxonomy" id="2812662"/>
    <lineage>
        <taxon>Bacteria</taxon>
        <taxon>Pseudomonadati</taxon>
        <taxon>Pseudomonadota</taxon>
        <taxon>Gammaproteobacteria</taxon>
        <taxon>Enterobacterales</taxon>
        <taxon>Bruguierivoracaceae</taxon>
        <taxon>Sodalis</taxon>
    </lineage>
</organism>
<evidence type="ECO:0000313" key="3">
    <source>
        <dbReference type="EMBL" id="MBT9431345.1"/>
    </source>
</evidence>
<keyword evidence="4" id="KW-1185">Reference proteome</keyword>
<proteinExistence type="predicted"/>
<gene>
    <name evidence="3" type="ORF">JZM24_02770</name>
</gene>
<dbReference type="PANTHER" id="PTHR35191">
    <property type="entry name" value="PROPHAGE SIDE TAIL FIBER PROTEIN HOMOLOG STFQ-RELATED"/>
    <property type="match status" value="1"/>
</dbReference>
<protein>
    <submittedName>
        <fullName evidence="3">Phage tail protein</fullName>
    </submittedName>
</protein>